<sequence>MISEPELVGGDYPERGPVLPGPPAAPDPAEEYGDADDFDERLSSGREGRRPPLRPWQWGAAGAVLASLLWTGGLFAYRAADGGDPDPGPYRAVDDLCEPAAMKELTASLGGPGAPNPEKFRHPAMDQSRCGLTMAGAKVDTGALSSGDPAKGIPPVVEPVLSFSVQITYTLHRKTDPGPEFDAVARLAAERLGMKAEPVSGIGERAYRFAQEEGTHVLHVLDGQAELKVEVFAYRIGEEDNAPPPLPGIPGSQEELVADARALLEKLRGGRD</sequence>
<gene>
    <name evidence="2" type="ORF">FQU76_22425</name>
</gene>
<dbReference type="AlphaFoldDB" id="A0A5B8IJZ0"/>
<evidence type="ECO:0000313" key="3">
    <source>
        <dbReference type="Proteomes" id="UP000320580"/>
    </source>
</evidence>
<dbReference type="OrthoDB" id="4515152at2"/>
<proteinExistence type="predicted"/>
<accession>A0A5B8IJZ0</accession>
<dbReference type="RefSeq" id="WP_146482124.1">
    <property type="nucleotide sequence ID" value="NZ_CP042266.1"/>
</dbReference>
<evidence type="ECO:0000313" key="2">
    <source>
        <dbReference type="EMBL" id="QDY78808.1"/>
    </source>
</evidence>
<evidence type="ECO:0000256" key="1">
    <source>
        <dbReference type="SAM" id="MobiDB-lite"/>
    </source>
</evidence>
<keyword evidence="3" id="KW-1185">Reference proteome</keyword>
<dbReference type="Proteomes" id="UP000320580">
    <property type="component" value="Chromosome"/>
</dbReference>
<dbReference type="EMBL" id="CP042266">
    <property type="protein sequence ID" value="QDY78808.1"/>
    <property type="molecule type" value="Genomic_DNA"/>
</dbReference>
<evidence type="ECO:0008006" key="4">
    <source>
        <dbReference type="Google" id="ProtNLM"/>
    </source>
</evidence>
<organism evidence="2 3">
    <name type="scientific">Streptomyces qinzhouensis</name>
    <dbReference type="NCBI Taxonomy" id="2599401"/>
    <lineage>
        <taxon>Bacteria</taxon>
        <taxon>Bacillati</taxon>
        <taxon>Actinomycetota</taxon>
        <taxon>Actinomycetes</taxon>
        <taxon>Kitasatosporales</taxon>
        <taxon>Streptomycetaceae</taxon>
        <taxon>Streptomyces</taxon>
    </lineage>
</organism>
<reference evidence="2 3" key="1">
    <citation type="submission" date="2019-07" db="EMBL/GenBank/DDBJ databases">
        <authorList>
            <person name="Zhu P."/>
        </authorList>
    </citation>
    <scope>NUCLEOTIDE SEQUENCE [LARGE SCALE GENOMIC DNA]</scope>
    <source>
        <strain evidence="2 3">SSL-25</strain>
    </source>
</reference>
<feature type="region of interest" description="Disordered" evidence="1">
    <location>
        <begin position="1"/>
        <end position="55"/>
    </location>
</feature>
<feature type="compositionally biased region" description="Acidic residues" evidence="1">
    <location>
        <begin position="28"/>
        <end position="39"/>
    </location>
</feature>
<protein>
    <recommendedName>
        <fullName evidence="4">DUF3558 domain-containing protein</fullName>
    </recommendedName>
</protein>
<dbReference type="KEGG" id="sqz:FQU76_22425"/>
<feature type="compositionally biased region" description="Basic and acidic residues" evidence="1">
    <location>
        <begin position="40"/>
        <end position="50"/>
    </location>
</feature>
<name>A0A5B8IJZ0_9ACTN</name>